<reference evidence="2" key="1">
    <citation type="journal article" date="2022" name="bioRxiv">
        <title>Sequencing and chromosome-scale assembly of the giantPleurodeles waltlgenome.</title>
        <authorList>
            <person name="Brown T."/>
            <person name="Elewa A."/>
            <person name="Iarovenko S."/>
            <person name="Subramanian E."/>
            <person name="Araus A.J."/>
            <person name="Petzold A."/>
            <person name="Susuki M."/>
            <person name="Suzuki K.-i.T."/>
            <person name="Hayashi T."/>
            <person name="Toyoda A."/>
            <person name="Oliveira C."/>
            <person name="Osipova E."/>
            <person name="Leigh N.D."/>
            <person name="Simon A."/>
            <person name="Yun M.H."/>
        </authorList>
    </citation>
    <scope>NUCLEOTIDE SEQUENCE</scope>
    <source>
        <strain evidence="2">20211129_DDA</strain>
        <tissue evidence="2">Liver</tissue>
    </source>
</reference>
<feature type="region of interest" description="Disordered" evidence="1">
    <location>
        <begin position="1"/>
        <end position="49"/>
    </location>
</feature>
<evidence type="ECO:0000313" key="2">
    <source>
        <dbReference type="EMBL" id="KAJ1159851.1"/>
    </source>
</evidence>
<comment type="caution">
    <text evidence="2">The sequence shown here is derived from an EMBL/GenBank/DDBJ whole genome shotgun (WGS) entry which is preliminary data.</text>
</comment>
<feature type="compositionally biased region" description="Basic and acidic residues" evidence="1">
    <location>
        <begin position="37"/>
        <end position="49"/>
    </location>
</feature>
<name>A0AAV7S7H1_PLEWA</name>
<dbReference type="EMBL" id="JANPWB010000008">
    <property type="protein sequence ID" value="KAJ1159851.1"/>
    <property type="molecule type" value="Genomic_DNA"/>
</dbReference>
<protein>
    <submittedName>
        <fullName evidence="2">Uncharacterized protein</fullName>
    </submittedName>
</protein>
<dbReference type="AlphaFoldDB" id="A0AAV7S7H1"/>
<proteinExistence type="predicted"/>
<evidence type="ECO:0000256" key="1">
    <source>
        <dbReference type="SAM" id="MobiDB-lite"/>
    </source>
</evidence>
<gene>
    <name evidence="2" type="ORF">NDU88_000355</name>
</gene>
<accession>A0AAV7S7H1</accession>
<dbReference type="Proteomes" id="UP001066276">
    <property type="component" value="Chromosome 4_2"/>
</dbReference>
<sequence length="66" mass="7470">MNLRFQRKNAEVETGTRADTWAVPRRTEEPVTPPVLPDEKEEKESSAVDWRNCRQDASTLVAKTGA</sequence>
<organism evidence="2 3">
    <name type="scientific">Pleurodeles waltl</name>
    <name type="common">Iberian ribbed newt</name>
    <dbReference type="NCBI Taxonomy" id="8319"/>
    <lineage>
        <taxon>Eukaryota</taxon>
        <taxon>Metazoa</taxon>
        <taxon>Chordata</taxon>
        <taxon>Craniata</taxon>
        <taxon>Vertebrata</taxon>
        <taxon>Euteleostomi</taxon>
        <taxon>Amphibia</taxon>
        <taxon>Batrachia</taxon>
        <taxon>Caudata</taxon>
        <taxon>Salamandroidea</taxon>
        <taxon>Salamandridae</taxon>
        <taxon>Pleurodelinae</taxon>
        <taxon>Pleurodeles</taxon>
    </lineage>
</organism>
<keyword evidence="3" id="KW-1185">Reference proteome</keyword>
<evidence type="ECO:0000313" key="3">
    <source>
        <dbReference type="Proteomes" id="UP001066276"/>
    </source>
</evidence>